<feature type="region of interest" description="Disordered" evidence="1">
    <location>
        <begin position="79"/>
        <end position="126"/>
    </location>
</feature>
<feature type="non-terminal residue" evidence="2">
    <location>
        <position position="126"/>
    </location>
</feature>
<sequence>MLLVKEEVPEEDSTDVDQQSTKPLNIKEEDEGLWTSLEKEQLSVKEETDGSRFPVITVLIKSEDDEDKPLLSQLHCCQTDGEELPTSSSAEQIKAVTDEEGHGGPESTMSQDLNTHGDTANFSETE</sequence>
<evidence type="ECO:0000313" key="2">
    <source>
        <dbReference type="EMBL" id="MEQ2245900.1"/>
    </source>
</evidence>
<dbReference type="EMBL" id="JAHRIQ010074939">
    <property type="protein sequence ID" value="MEQ2245900.1"/>
    <property type="molecule type" value="Genomic_DNA"/>
</dbReference>
<feature type="compositionally biased region" description="Polar residues" evidence="1">
    <location>
        <begin position="107"/>
        <end position="126"/>
    </location>
</feature>
<reference evidence="2 3" key="1">
    <citation type="submission" date="2021-06" db="EMBL/GenBank/DDBJ databases">
        <authorList>
            <person name="Palmer J.M."/>
        </authorList>
    </citation>
    <scope>NUCLEOTIDE SEQUENCE [LARGE SCALE GENOMIC DNA]</scope>
    <source>
        <strain evidence="3">if_2019</strain>
        <tissue evidence="2">Muscle</tissue>
    </source>
</reference>
<name>A0ABV0UN97_9TELE</name>
<dbReference type="Proteomes" id="UP001482620">
    <property type="component" value="Unassembled WGS sequence"/>
</dbReference>
<evidence type="ECO:0000256" key="1">
    <source>
        <dbReference type="SAM" id="MobiDB-lite"/>
    </source>
</evidence>
<evidence type="ECO:0000313" key="3">
    <source>
        <dbReference type="Proteomes" id="UP001482620"/>
    </source>
</evidence>
<comment type="caution">
    <text evidence="2">The sequence shown here is derived from an EMBL/GenBank/DDBJ whole genome shotgun (WGS) entry which is preliminary data.</text>
</comment>
<proteinExistence type="predicted"/>
<organism evidence="2 3">
    <name type="scientific">Ilyodon furcidens</name>
    <name type="common">goldbreast splitfin</name>
    <dbReference type="NCBI Taxonomy" id="33524"/>
    <lineage>
        <taxon>Eukaryota</taxon>
        <taxon>Metazoa</taxon>
        <taxon>Chordata</taxon>
        <taxon>Craniata</taxon>
        <taxon>Vertebrata</taxon>
        <taxon>Euteleostomi</taxon>
        <taxon>Actinopterygii</taxon>
        <taxon>Neopterygii</taxon>
        <taxon>Teleostei</taxon>
        <taxon>Neoteleostei</taxon>
        <taxon>Acanthomorphata</taxon>
        <taxon>Ovalentaria</taxon>
        <taxon>Atherinomorphae</taxon>
        <taxon>Cyprinodontiformes</taxon>
        <taxon>Goodeidae</taxon>
        <taxon>Ilyodon</taxon>
    </lineage>
</organism>
<protein>
    <submittedName>
        <fullName evidence="2">Uncharacterized protein</fullName>
    </submittedName>
</protein>
<gene>
    <name evidence="2" type="ORF">ILYODFUR_032804</name>
</gene>
<keyword evidence="3" id="KW-1185">Reference proteome</keyword>
<feature type="region of interest" description="Disordered" evidence="1">
    <location>
        <begin position="1"/>
        <end position="25"/>
    </location>
</feature>
<accession>A0ABV0UN97</accession>